<dbReference type="Proteomes" id="UP000018144">
    <property type="component" value="Unassembled WGS sequence"/>
</dbReference>
<reference evidence="1 2" key="1">
    <citation type="journal article" date="2013" name="PLoS Genet.">
        <title>The genome and development-dependent transcriptomes of Pyronema confluens: a window into fungal evolution.</title>
        <authorList>
            <person name="Traeger S."/>
            <person name="Altegoer F."/>
            <person name="Freitag M."/>
            <person name="Gabaldon T."/>
            <person name="Kempken F."/>
            <person name="Kumar A."/>
            <person name="Marcet-Houben M."/>
            <person name="Poggeler S."/>
            <person name="Stajich J.E."/>
            <person name="Nowrousian M."/>
        </authorList>
    </citation>
    <scope>NUCLEOTIDE SEQUENCE [LARGE SCALE GENOMIC DNA]</scope>
    <source>
        <strain evidence="2">CBS 100304</strain>
        <tissue evidence="1">Vegetative mycelium</tissue>
    </source>
</reference>
<evidence type="ECO:0000313" key="1">
    <source>
        <dbReference type="EMBL" id="CCX10887.1"/>
    </source>
</evidence>
<sequence length="73" mass="8990">MYDSDVKDLSPNETVFKTRWLKFNHKTNFHHLLIKLYQRSLLTSVHRLLHHSFQFRLLVQYGIRLVFNKKMEM</sequence>
<protein>
    <submittedName>
        <fullName evidence="1">Uncharacterized protein</fullName>
    </submittedName>
</protein>
<name>U4L344_PYROM</name>
<accession>U4L344</accession>
<keyword evidence="2" id="KW-1185">Reference proteome</keyword>
<gene>
    <name evidence="1" type="ORF">PCON_10481</name>
</gene>
<proteinExistence type="predicted"/>
<organism evidence="1 2">
    <name type="scientific">Pyronema omphalodes (strain CBS 100304)</name>
    <name type="common">Pyronema confluens</name>
    <dbReference type="NCBI Taxonomy" id="1076935"/>
    <lineage>
        <taxon>Eukaryota</taxon>
        <taxon>Fungi</taxon>
        <taxon>Dikarya</taxon>
        <taxon>Ascomycota</taxon>
        <taxon>Pezizomycotina</taxon>
        <taxon>Pezizomycetes</taxon>
        <taxon>Pezizales</taxon>
        <taxon>Pyronemataceae</taxon>
        <taxon>Pyronema</taxon>
    </lineage>
</organism>
<dbReference type="EMBL" id="HF935572">
    <property type="protein sequence ID" value="CCX10887.1"/>
    <property type="molecule type" value="Genomic_DNA"/>
</dbReference>
<evidence type="ECO:0000313" key="2">
    <source>
        <dbReference type="Proteomes" id="UP000018144"/>
    </source>
</evidence>
<dbReference type="AlphaFoldDB" id="U4L344"/>